<dbReference type="InterPro" id="IPR006175">
    <property type="entry name" value="YjgF/YER057c/UK114"/>
</dbReference>
<dbReference type="Proteomes" id="UP000184363">
    <property type="component" value="Unassembled WGS sequence"/>
</dbReference>
<reference evidence="2 3" key="1">
    <citation type="submission" date="2016-11" db="EMBL/GenBank/DDBJ databases">
        <authorList>
            <person name="Jaros S."/>
            <person name="Januszkiewicz K."/>
            <person name="Wedrychowicz H."/>
        </authorList>
    </citation>
    <scope>NUCLEOTIDE SEQUENCE [LARGE SCALE GENOMIC DNA]</scope>
    <source>
        <strain evidence="2 3">DSM 43832</strain>
    </source>
</reference>
<name>A0A1M6WQL6_PSETH</name>
<dbReference type="AlphaFoldDB" id="A0A1M6WQL6"/>
<gene>
    <name evidence="2" type="ORF">SAMN05443637_11545</name>
</gene>
<dbReference type="GO" id="GO:0019239">
    <property type="term" value="F:deaminase activity"/>
    <property type="evidence" value="ECO:0007669"/>
    <property type="project" value="TreeGrafter"/>
</dbReference>
<dbReference type="STRING" id="1848.SAMN05443637_11545"/>
<evidence type="ECO:0000313" key="2">
    <source>
        <dbReference type="EMBL" id="SHK95879.1"/>
    </source>
</evidence>
<comment type="similarity">
    <text evidence="1">Belongs to the RutC family.</text>
</comment>
<sequence length="128" mass="13505">MTKPPIERRHGFTTLAPPPAGPYSQAVRAGGIVVCAGQAGITPDGTPLGGLEAQLRQTFANIAAALATCDATLADVISTRVFLTDPAQFEEMNAIYREFFSEPYPARTTVYVGLPAPLLVEVDCLAVV</sequence>
<accession>A0A1M6WQL6</accession>
<dbReference type="CDD" id="cd00448">
    <property type="entry name" value="YjgF_YER057c_UK114_family"/>
    <property type="match status" value="1"/>
</dbReference>
<organism evidence="2 3">
    <name type="scientific">Pseudonocardia thermophila</name>
    <dbReference type="NCBI Taxonomy" id="1848"/>
    <lineage>
        <taxon>Bacteria</taxon>
        <taxon>Bacillati</taxon>
        <taxon>Actinomycetota</taxon>
        <taxon>Actinomycetes</taxon>
        <taxon>Pseudonocardiales</taxon>
        <taxon>Pseudonocardiaceae</taxon>
        <taxon>Pseudonocardia</taxon>
    </lineage>
</organism>
<dbReference type="Gene3D" id="3.30.1330.40">
    <property type="entry name" value="RutC-like"/>
    <property type="match status" value="1"/>
</dbReference>
<dbReference type="PANTHER" id="PTHR11803:SF58">
    <property type="entry name" value="PROTEIN HMF1-RELATED"/>
    <property type="match status" value="1"/>
</dbReference>
<dbReference type="GO" id="GO:0005829">
    <property type="term" value="C:cytosol"/>
    <property type="evidence" value="ECO:0007669"/>
    <property type="project" value="TreeGrafter"/>
</dbReference>
<dbReference type="RefSeq" id="WP_234997420.1">
    <property type="nucleotide sequence ID" value="NZ_FRAP01000015.1"/>
</dbReference>
<keyword evidence="3" id="KW-1185">Reference proteome</keyword>
<dbReference type="InterPro" id="IPR035959">
    <property type="entry name" value="RutC-like_sf"/>
</dbReference>
<dbReference type="SUPFAM" id="SSF55298">
    <property type="entry name" value="YjgF-like"/>
    <property type="match status" value="1"/>
</dbReference>
<protein>
    <submittedName>
        <fullName evidence="2">2-iminobutanoate/2-iminopropanoate deaminase</fullName>
    </submittedName>
</protein>
<dbReference type="Pfam" id="PF01042">
    <property type="entry name" value="Ribonuc_L-PSP"/>
    <property type="match status" value="1"/>
</dbReference>
<dbReference type="PANTHER" id="PTHR11803">
    <property type="entry name" value="2-IMINOBUTANOATE/2-IMINOPROPANOATE DEAMINASE RIDA"/>
    <property type="match status" value="1"/>
</dbReference>
<proteinExistence type="inferred from homology"/>
<dbReference type="EMBL" id="FRAP01000015">
    <property type="protein sequence ID" value="SHK95879.1"/>
    <property type="molecule type" value="Genomic_DNA"/>
</dbReference>
<evidence type="ECO:0000313" key="3">
    <source>
        <dbReference type="Proteomes" id="UP000184363"/>
    </source>
</evidence>
<evidence type="ECO:0000256" key="1">
    <source>
        <dbReference type="ARBA" id="ARBA00010552"/>
    </source>
</evidence>